<reference evidence="2" key="2">
    <citation type="journal article" date="2015" name="Data Brief">
        <title>Shoot transcriptome of the giant reed, Arundo donax.</title>
        <authorList>
            <person name="Barrero R.A."/>
            <person name="Guerrero F.D."/>
            <person name="Moolhuijzen P."/>
            <person name="Goolsby J.A."/>
            <person name="Tidwell J."/>
            <person name="Bellgard S.E."/>
            <person name="Bellgard M.I."/>
        </authorList>
    </citation>
    <scope>NUCLEOTIDE SEQUENCE</scope>
    <source>
        <tissue evidence="2">Shoot tissue taken approximately 20 cm above the soil surface</tissue>
    </source>
</reference>
<organism evidence="2">
    <name type="scientific">Arundo donax</name>
    <name type="common">Giant reed</name>
    <name type="synonym">Donax arundinaceus</name>
    <dbReference type="NCBI Taxonomy" id="35708"/>
    <lineage>
        <taxon>Eukaryota</taxon>
        <taxon>Viridiplantae</taxon>
        <taxon>Streptophyta</taxon>
        <taxon>Embryophyta</taxon>
        <taxon>Tracheophyta</taxon>
        <taxon>Spermatophyta</taxon>
        <taxon>Magnoliopsida</taxon>
        <taxon>Liliopsida</taxon>
        <taxon>Poales</taxon>
        <taxon>Poaceae</taxon>
        <taxon>PACMAD clade</taxon>
        <taxon>Arundinoideae</taxon>
        <taxon>Arundineae</taxon>
        <taxon>Arundo</taxon>
    </lineage>
</organism>
<keyword evidence="1" id="KW-0472">Membrane</keyword>
<evidence type="ECO:0000313" key="2">
    <source>
        <dbReference type="EMBL" id="JAE32131.1"/>
    </source>
</evidence>
<evidence type="ECO:0000256" key="1">
    <source>
        <dbReference type="SAM" id="Phobius"/>
    </source>
</evidence>
<accession>A0A0A9HBD2</accession>
<proteinExistence type="predicted"/>
<keyword evidence="1" id="KW-1133">Transmembrane helix</keyword>
<protein>
    <submittedName>
        <fullName evidence="2">Uncharacterized protein</fullName>
    </submittedName>
</protein>
<reference evidence="2" key="1">
    <citation type="submission" date="2014-09" db="EMBL/GenBank/DDBJ databases">
        <authorList>
            <person name="Magalhaes I.L.F."/>
            <person name="Oliveira U."/>
            <person name="Santos F.R."/>
            <person name="Vidigal T.H.D.A."/>
            <person name="Brescovit A.D."/>
            <person name="Santos A.J."/>
        </authorList>
    </citation>
    <scope>NUCLEOTIDE SEQUENCE</scope>
    <source>
        <tissue evidence="2">Shoot tissue taken approximately 20 cm above the soil surface</tissue>
    </source>
</reference>
<sequence>MDLNLFGTKGFVVVVVLLLCVNVLYAIHPIPWLLCFILFGVLRRINGDNSERQAYFASLILSLNKW</sequence>
<dbReference type="AlphaFoldDB" id="A0A0A9HBD2"/>
<keyword evidence="1" id="KW-0812">Transmembrane</keyword>
<name>A0A0A9HBD2_ARUDO</name>
<dbReference type="EMBL" id="GBRH01165765">
    <property type="protein sequence ID" value="JAE32131.1"/>
    <property type="molecule type" value="Transcribed_RNA"/>
</dbReference>
<feature type="transmembrane region" description="Helical" evidence="1">
    <location>
        <begin position="12"/>
        <end position="42"/>
    </location>
</feature>